<accession>A0ABY3WJ90</accession>
<evidence type="ECO:0000313" key="5">
    <source>
        <dbReference type="Proteomes" id="UP000828924"/>
    </source>
</evidence>
<dbReference type="PANTHER" id="PTHR35526:SF3">
    <property type="entry name" value="ANTI-SIGMA-F FACTOR RSBW"/>
    <property type="match status" value="1"/>
</dbReference>
<keyword evidence="4" id="KW-0067">ATP-binding</keyword>
<dbReference type="GO" id="GO:0005524">
    <property type="term" value="F:ATP binding"/>
    <property type="evidence" value="ECO:0007669"/>
    <property type="project" value="UniProtKB-KW"/>
</dbReference>
<dbReference type="InterPro" id="IPR003594">
    <property type="entry name" value="HATPase_dom"/>
</dbReference>
<keyword evidence="1" id="KW-0723">Serine/threonine-protein kinase</keyword>
<proteinExistence type="predicted"/>
<dbReference type="Gene3D" id="3.30.565.10">
    <property type="entry name" value="Histidine kinase-like ATPase, C-terminal domain"/>
    <property type="match status" value="1"/>
</dbReference>
<keyword evidence="1" id="KW-0418">Kinase</keyword>
<sequence>MSAALPASGQTRRLVLSGPRGAVGRCRDFSRAALADWGWLPDSGADVDPYARGEAPGKAIEEVIAEAVEEAAEEAFDDAYDDEHDAYDEVDAYDGVYEADERLAVAEDVLMVVSELVTNACLHTEGPQELVLHCTPERLRIEVSDASPVPPRPRPHADPALPGGHGLVVLGRLARAWGSVPRGTGKTVWAEIAAPRLA</sequence>
<dbReference type="Pfam" id="PF13581">
    <property type="entry name" value="HATPase_c_2"/>
    <property type="match status" value="1"/>
</dbReference>
<dbReference type="CDD" id="cd16936">
    <property type="entry name" value="HATPase_RsbW-like"/>
    <property type="match status" value="1"/>
</dbReference>
<keyword evidence="5" id="KW-1185">Reference proteome</keyword>
<feature type="domain" description="Histidine kinase/HSP90-like ATPase" evidence="3">
    <location>
        <begin position="106"/>
        <end position="189"/>
    </location>
</feature>
<dbReference type="InterPro" id="IPR050267">
    <property type="entry name" value="Anti-sigma-factor_SerPK"/>
</dbReference>
<dbReference type="Proteomes" id="UP000828924">
    <property type="component" value="Chromosome"/>
</dbReference>
<feature type="region of interest" description="Disordered" evidence="2">
    <location>
        <begin position="144"/>
        <end position="163"/>
    </location>
</feature>
<evidence type="ECO:0000256" key="1">
    <source>
        <dbReference type="ARBA" id="ARBA00022527"/>
    </source>
</evidence>
<keyword evidence="4" id="KW-0547">Nucleotide-binding</keyword>
<dbReference type="EMBL" id="CP071872">
    <property type="protein sequence ID" value="UNM12662.1"/>
    <property type="molecule type" value="Genomic_DNA"/>
</dbReference>
<organism evidence="4 5">
    <name type="scientific">Streptomyces formicae</name>
    <dbReference type="NCBI Taxonomy" id="1616117"/>
    <lineage>
        <taxon>Bacteria</taxon>
        <taxon>Bacillati</taxon>
        <taxon>Actinomycetota</taxon>
        <taxon>Actinomycetes</taxon>
        <taxon>Kitasatosporales</taxon>
        <taxon>Streptomycetaceae</taxon>
        <taxon>Streptomyces</taxon>
    </lineage>
</organism>
<keyword evidence="1" id="KW-0808">Transferase</keyword>
<evidence type="ECO:0000256" key="2">
    <source>
        <dbReference type="SAM" id="MobiDB-lite"/>
    </source>
</evidence>
<dbReference type="PANTHER" id="PTHR35526">
    <property type="entry name" value="ANTI-SIGMA-F FACTOR RSBW-RELATED"/>
    <property type="match status" value="1"/>
</dbReference>
<dbReference type="RefSeq" id="WP_381591769.1">
    <property type="nucleotide sequence ID" value="NZ_CP071872.1"/>
</dbReference>
<name>A0ABY3WJ90_9ACTN</name>
<dbReference type="SUPFAM" id="SSF55874">
    <property type="entry name" value="ATPase domain of HSP90 chaperone/DNA topoisomerase II/histidine kinase"/>
    <property type="match status" value="1"/>
</dbReference>
<reference evidence="4 5" key="1">
    <citation type="submission" date="2021-03" db="EMBL/GenBank/DDBJ databases">
        <title>Complete genome of Streptomyces formicae strain 1H-GS9 (DSM 100524).</title>
        <authorList>
            <person name="Atanasov K.E."/>
            <person name="Altabella T."/>
            <person name="Ferrer A."/>
        </authorList>
    </citation>
    <scope>NUCLEOTIDE SEQUENCE [LARGE SCALE GENOMIC DNA]</scope>
    <source>
        <strain evidence="4 5">1H-GS9</strain>
    </source>
</reference>
<protein>
    <submittedName>
        <fullName evidence="4">ATP-binding protein</fullName>
    </submittedName>
</protein>
<evidence type="ECO:0000259" key="3">
    <source>
        <dbReference type="Pfam" id="PF13581"/>
    </source>
</evidence>
<gene>
    <name evidence="4" type="ORF">J4032_15040</name>
</gene>
<evidence type="ECO:0000313" key="4">
    <source>
        <dbReference type="EMBL" id="UNM12662.1"/>
    </source>
</evidence>
<dbReference type="InterPro" id="IPR036890">
    <property type="entry name" value="HATPase_C_sf"/>
</dbReference>